<feature type="domain" description="Solute-binding protein family 3/N-terminal" evidence="1">
    <location>
        <begin position="38"/>
        <end position="263"/>
    </location>
</feature>
<dbReference type="PANTHER" id="PTHR38834">
    <property type="entry name" value="PERIPLASMIC SUBSTRATE BINDING PROTEIN FAMILY 3"/>
    <property type="match status" value="1"/>
</dbReference>
<gene>
    <name evidence="2" type="ORF">C4K68_27650</name>
</gene>
<dbReference type="Gene3D" id="3.40.190.10">
    <property type="entry name" value="Periplasmic binding protein-like II"/>
    <property type="match status" value="2"/>
</dbReference>
<name>A0A2S5KHD3_9PROT</name>
<dbReference type="Proteomes" id="UP000238196">
    <property type="component" value="Unassembled WGS sequence"/>
</dbReference>
<dbReference type="EMBL" id="PRLP01000167">
    <property type="protein sequence ID" value="PPC74180.1"/>
    <property type="molecule type" value="Genomic_DNA"/>
</dbReference>
<reference evidence="2 3" key="1">
    <citation type="submission" date="2018-02" db="EMBL/GenBank/DDBJ databases">
        <title>novel marine gammaproteobacteria from coastal saline agro ecosystem.</title>
        <authorList>
            <person name="Krishnan R."/>
            <person name="Ramesh Kumar N."/>
        </authorList>
    </citation>
    <scope>NUCLEOTIDE SEQUENCE [LARGE SCALE GENOMIC DNA]</scope>
    <source>
        <strain evidence="2 3">228</strain>
    </source>
</reference>
<dbReference type="AlphaFoldDB" id="A0A2S5KHD3"/>
<sequence length="271" mass="31248">MSFIPYQGAVMARSRMKHRIAAVLTWLMLVSEALQAAPLLIATDELPPYTSRNQADSFLTDLLAAVGEQMGEPLTMTFMPWKRAESSVEDQSVWAAVPYVPTEERKKKFLFSDPLYSKQTKFFYYSASCKPIDIQFEVLKDLRIFRIGAVRGYYYEQMFNDAKLYVEYVNGEVQNFHKLREGRIDLTPAVEPVGWYLIRKEFGAEQAKCFFTLQMPLQTGANYLMMSRNWPDAEQVLARFNEALRALKANGTYQRIAEQHGIIMPYIALQD</sequence>
<dbReference type="SUPFAM" id="SSF53850">
    <property type="entry name" value="Periplasmic binding protein-like II"/>
    <property type="match status" value="1"/>
</dbReference>
<dbReference type="PANTHER" id="PTHR38834:SF3">
    <property type="entry name" value="SOLUTE-BINDING PROTEIN FAMILY 3_N-TERMINAL DOMAIN-CONTAINING PROTEIN"/>
    <property type="match status" value="1"/>
</dbReference>
<accession>A0A2S5KHD3</accession>
<evidence type="ECO:0000259" key="1">
    <source>
        <dbReference type="SMART" id="SM00062"/>
    </source>
</evidence>
<dbReference type="Pfam" id="PF00497">
    <property type="entry name" value="SBP_bac_3"/>
    <property type="match status" value="1"/>
</dbReference>
<evidence type="ECO:0000313" key="3">
    <source>
        <dbReference type="Proteomes" id="UP000238196"/>
    </source>
</evidence>
<proteinExistence type="predicted"/>
<dbReference type="OrthoDB" id="5291537at2"/>
<organism evidence="2 3">
    <name type="scientific">Proteobacteria bacterium 228</name>
    <dbReference type="NCBI Taxonomy" id="2083153"/>
    <lineage>
        <taxon>Bacteria</taxon>
        <taxon>Pseudomonadati</taxon>
        <taxon>Pseudomonadota</taxon>
    </lineage>
</organism>
<protein>
    <submittedName>
        <fullName evidence="2">ABC transporter substrate-binding protein</fullName>
    </submittedName>
</protein>
<evidence type="ECO:0000313" key="2">
    <source>
        <dbReference type="EMBL" id="PPC74180.1"/>
    </source>
</evidence>
<dbReference type="SMART" id="SM00062">
    <property type="entry name" value="PBPb"/>
    <property type="match status" value="1"/>
</dbReference>
<dbReference type="InterPro" id="IPR001638">
    <property type="entry name" value="Solute-binding_3/MltF_N"/>
</dbReference>
<comment type="caution">
    <text evidence="2">The sequence shown here is derived from an EMBL/GenBank/DDBJ whole genome shotgun (WGS) entry which is preliminary data.</text>
</comment>